<dbReference type="AlphaFoldDB" id="A0A517QSR2"/>
<dbReference type="EMBL" id="CP036267">
    <property type="protein sequence ID" value="QDT34665.1"/>
    <property type="molecule type" value="Genomic_DNA"/>
</dbReference>
<name>A0A517QSR2_9PLAN</name>
<organism evidence="1 2">
    <name type="scientific">Thalassoglobus polymorphus</name>
    <dbReference type="NCBI Taxonomy" id="2527994"/>
    <lineage>
        <taxon>Bacteria</taxon>
        <taxon>Pseudomonadati</taxon>
        <taxon>Planctomycetota</taxon>
        <taxon>Planctomycetia</taxon>
        <taxon>Planctomycetales</taxon>
        <taxon>Planctomycetaceae</taxon>
        <taxon>Thalassoglobus</taxon>
    </lineage>
</organism>
<evidence type="ECO:0000313" key="1">
    <source>
        <dbReference type="EMBL" id="QDT34665.1"/>
    </source>
</evidence>
<dbReference type="Proteomes" id="UP000315724">
    <property type="component" value="Chromosome"/>
</dbReference>
<reference evidence="1 2" key="1">
    <citation type="submission" date="2019-02" db="EMBL/GenBank/DDBJ databases">
        <title>Deep-cultivation of Planctomycetes and their phenomic and genomic characterization uncovers novel biology.</title>
        <authorList>
            <person name="Wiegand S."/>
            <person name="Jogler M."/>
            <person name="Boedeker C."/>
            <person name="Pinto D."/>
            <person name="Vollmers J."/>
            <person name="Rivas-Marin E."/>
            <person name="Kohn T."/>
            <person name="Peeters S.H."/>
            <person name="Heuer A."/>
            <person name="Rast P."/>
            <person name="Oberbeckmann S."/>
            <person name="Bunk B."/>
            <person name="Jeske O."/>
            <person name="Meyerdierks A."/>
            <person name="Storesund J.E."/>
            <person name="Kallscheuer N."/>
            <person name="Luecker S."/>
            <person name="Lage O.M."/>
            <person name="Pohl T."/>
            <person name="Merkel B.J."/>
            <person name="Hornburger P."/>
            <person name="Mueller R.-W."/>
            <person name="Bruemmer F."/>
            <person name="Labrenz M."/>
            <person name="Spormann A.M."/>
            <person name="Op den Camp H."/>
            <person name="Overmann J."/>
            <person name="Amann R."/>
            <person name="Jetten M.S.M."/>
            <person name="Mascher T."/>
            <person name="Medema M.H."/>
            <person name="Devos D.P."/>
            <person name="Kaster A.-K."/>
            <person name="Ovreas L."/>
            <person name="Rohde M."/>
            <person name="Galperin M.Y."/>
            <person name="Jogler C."/>
        </authorList>
    </citation>
    <scope>NUCLEOTIDE SEQUENCE [LARGE SCALE GENOMIC DNA]</scope>
    <source>
        <strain evidence="1 2">Mal48</strain>
    </source>
</reference>
<dbReference type="KEGG" id="tpol:Mal48_39330"/>
<sequence length="169" mass="19550">MSVNARRSIFVTLVVVLLFQGILIKDQGEPYPAIWAPGFHGRGVNTTYTKPSIVFRFSDGSSKTIQQTDLLKQFPDSHHGALMQFFLPISEDSRPPRKLHTLLPGYHLGRFERKNRAGEVGEWFRLQSTRIFAREDLDSVEVDWLTYNWNEFQPIGSKGKYEIDYSRSR</sequence>
<accession>A0A517QSR2</accession>
<keyword evidence="2" id="KW-1185">Reference proteome</keyword>
<protein>
    <submittedName>
        <fullName evidence="1">Uncharacterized protein</fullName>
    </submittedName>
</protein>
<proteinExistence type="predicted"/>
<gene>
    <name evidence="1" type="ORF">Mal48_39330</name>
</gene>
<evidence type="ECO:0000313" key="2">
    <source>
        <dbReference type="Proteomes" id="UP000315724"/>
    </source>
</evidence>